<dbReference type="PROSITE" id="PS50983">
    <property type="entry name" value="FE_B12_PBP"/>
    <property type="match status" value="1"/>
</dbReference>
<evidence type="ECO:0000259" key="2">
    <source>
        <dbReference type="PROSITE" id="PS50983"/>
    </source>
</evidence>
<dbReference type="EMBL" id="RXIH01000004">
    <property type="protein sequence ID" value="RZN57604.1"/>
    <property type="molecule type" value="Genomic_DNA"/>
</dbReference>
<dbReference type="InterPro" id="IPR002491">
    <property type="entry name" value="ABC_transptr_periplasmic_BD"/>
</dbReference>
<reference evidence="3 5" key="2">
    <citation type="journal article" date="2019" name="Nat. Microbiol.">
        <title>Wide diversity of methane and short-chain alkane metabolisms in uncultured archaea.</title>
        <authorList>
            <person name="Borrel G."/>
            <person name="Adam P.S."/>
            <person name="McKay L.J."/>
            <person name="Chen L.X."/>
            <person name="Sierra-Garcia I.N."/>
            <person name="Sieber C.M."/>
            <person name="Letourneur Q."/>
            <person name="Ghozlane A."/>
            <person name="Andersen G.L."/>
            <person name="Li W.J."/>
            <person name="Hallam S.J."/>
            <person name="Muyzer G."/>
            <person name="de Oliveira V.M."/>
            <person name="Inskeep W.P."/>
            <person name="Banfield J.F."/>
            <person name="Gribaldo S."/>
        </authorList>
    </citation>
    <scope>NUCLEOTIDE SEQUENCE [LARGE SCALE GENOMIC DNA]</scope>
    <source>
        <strain evidence="3">Verst-YHS</strain>
    </source>
</reference>
<dbReference type="AlphaFoldDB" id="A0A520KGW7"/>
<proteinExistence type="predicted"/>
<sequence length="349" mass="39187">MSKAKIIGILIIIAIISFYGGYLISNLISSYSPTIQTSKLGNITIIDSSGKYVEISIPVKKIVVLTGDAATILKILNASDLIVGISDVIANKPEIFGNISNKTVVGSWKNPDYEKIISLKPDIVITYTKWTLDAEEKLEPLGIKVVRFDFYIPSIMDREIKTLAIIIGREKEAESLCKWMKDILNIVNQRLSGLKEENKLRAYGETYITWGTVGPGAGLYDIMILSGLRPIGEFSISYPKVSAEWVINENPDVIIKAITADPLTIKQSDYEKILNDIKQRLNLTNAVKQNKIVILPNDLLYKPSYPIAILQIAKISYPDRFSDIDVSYYLKQYLSFLGIEYKGIWYYPS</sequence>
<comment type="caution">
    <text evidence="3">The sequence shown here is derived from an EMBL/GenBank/DDBJ whole genome shotgun (WGS) entry which is preliminary data.</text>
</comment>
<protein>
    <submittedName>
        <fullName evidence="3">ABC transporter substrate-binding protein</fullName>
    </submittedName>
</protein>
<dbReference type="Pfam" id="PF01497">
    <property type="entry name" value="Peripla_BP_2"/>
    <property type="match status" value="1"/>
</dbReference>
<keyword evidence="1" id="KW-1133">Transmembrane helix</keyword>
<evidence type="ECO:0000313" key="4">
    <source>
        <dbReference type="EMBL" id="TDA38358.1"/>
    </source>
</evidence>
<accession>A0A520KGW7</accession>
<dbReference type="PANTHER" id="PTHR30535:SF34">
    <property type="entry name" value="MOLYBDATE-BINDING PROTEIN MOLA"/>
    <property type="match status" value="1"/>
</dbReference>
<dbReference type="PANTHER" id="PTHR30535">
    <property type="entry name" value="VITAMIN B12-BINDING PROTEIN"/>
    <property type="match status" value="1"/>
</dbReference>
<dbReference type="Gene3D" id="3.40.50.1980">
    <property type="entry name" value="Nitrogenase molybdenum iron protein domain"/>
    <property type="match status" value="2"/>
</dbReference>
<gene>
    <name evidence="4" type="ORF">DSO09_04610</name>
    <name evidence="3" type="ORF">EF809_00675</name>
</gene>
<evidence type="ECO:0000313" key="3">
    <source>
        <dbReference type="EMBL" id="RZN57604.1"/>
    </source>
</evidence>
<keyword evidence="1" id="KW-0472">Membrane</keyword>
<evidence type="ECO:0000313" key="5">
    <source>
        <dbReference type="Proteomes" id="UP000316080"/>
    </source>
</evidence>
<keyword evidence="1" id="KW-0812">Transmembrane</keyword>
<feature type="transmembrane region" description="Helical" evidence="1">
    <location>
        <begin position="7"/>
        <end position="28"/>
    </location>
</feature>
<dbReference type="EMBL" id="QNVI01000053">
    <property type="protein sequence ID" value="TDA38358.1"/>
    <property type="molecule type" value="Genomic_DNA"/>
</dbReference>
<evidence type="ECO:0000313" key="6">
    <source>
        <dbReference type="Proteomes" id="UP000317265"/>
    </source>
</evidence>
<dbReference type="Proteomes" id="UP000316080">
    <property type="component" value="Unassembled WGS sequence"/>
</dbReference>
<dbReference type="Proteomes" id="UP000317265">
    <property type="component" value="Unassembled WGS sequence"/>
</dbReference>
<evidence type="ECO:0000256" key="1">
    <source>
        <dbReference type="SAM" id="Phobius"/>
    </source>
</evidence>
<dbReference type="InterPro" id="IPR050902">
    <property type="entry name" value="ABC_Transporter_SBP"/>
</dbReference>
<reference evidence="4 6" key="1">
    <citation type="journal article" date="2019" name="Nat. Microbiol.">
        <title>Expanding anaerobic alkane metabolism in the domain of Archaea.</title>
        <authorList>
            <person name="Wang Y."/>
            <person name="Wegener G."/>
            <person name="Hou J."/>
            <person name="Wang F."/>
            <person name="Xiao X."/>
        </authorList>
    </citation>
    <scope>NUCLEOTIDE SEQUENCE [LARGE SCALE GENOMIC DNA]</scope>
    <source>
        <strain evidence="4">WYZ-LMO11</strain>
    </source>
</reference>
<feature type="domain" description="Fe/B12 periplasmic-binding" evidence="2">
    <location>
        <begin position="61"/>
        <end position="324"/>
    </location>
</feature>
<name>A0A520KGW7_9CREN</name>
<organism evidence="3 5">
    <name type="scientific">Thermoproteota archaeon</name>
    <dbReference type="NCBI Taxonomy" id="2056631"/>
    <lineage>
        <taxon>Archaea</taxon>
        <taxon>Thermoproteota</taxon>
    </lineage>
</organism>
<dbReference type="SUPFAM" id="SSF53807">
    <property type="entry name" value="Helical backbone' metal receptor"/>
    <property type="match status" value="1"/>
</dbReference>